<dbReference type="GO" id="GO:0071555">
    <property type="term" value="P:cell wall organization"/>
    <property type="evidence" value="ECO:0007669"/>
    <property type="project" value="UniProtKB-KW"/>
</dbReference>
<dbReference type="SUPFAM" id="SSF52440">
    <property type="entry name" value="PreATP-grasp domain"/>
    <property type="match status" value="1"/>
</dbReference>
<evidence type="ECO:0000256" key="10">
    <source>
        <dbReference type="ARBA" id="ARBA00022741"/>
    </source>
</evidence>
<dbReference type="PIRSF" id="PIRSF039102">
    <property type="entry name" value="Ddl/VanB"/>
    <property type="match status" value="1"/>
</dbReference>
<evidence type="ECO:0000256" key="7">
    <source>
        <dbReference type="ARBA" id="ARBA00022490"/>
    </source>
</evidence>
<keyword evidence="12 20" id="KW-0460">Magnesium</keyword>
<evidence type="ECO:0000259" key="22">
    <source>
        <dbReference type="PROSITE" id="PS50975"/>
    </source>
</evidence>
<dbReference type="Gene3D" id="3.30.470.20">
    <property type="entry name" value="ATP-grasp fold, B domain"/>
    <property type="match status" value="1"/>
</dbReference>
<feature type="binding site" evidence="19">
    <location>
        <begin position="129"/>
        <end position="130"/>
    </location>
    <ligand>
        <name>ATP</name>
        <dbReference type="ChEBI" id="CHEBI:30616"/>
    </ligand>
</feature>
<comment type="caution">
    <text evidence="23">The sequence shown here is derived from an EMBL/GenBank/DDBJ whole genome shotgun (WGS) entry which is preliminary data.</text>
</comment>
<evidence type="ECO:0000256" key="17">
    <source>
        <dbReference type="ARBA" id="ARBA00047614"/>
    </source>
</evidence>
<keyword evidence="16" id="KW-0961">Cell wall biogenesis/degradation</keyword>
<evidence type="ECO:0000256" key="5">
    <source>
        <dbReference type="ARBA" id="ARBA00010871"/>
    </source>
</evidence>
<keyword evidence="8 23" id="KW-0436">Ligase</keyword>
<dbReference type="GO" id="GO:0046872">
    <property type="term" value="F:metal ion binding"/>
    <property type="evidence" value="ECO:0007669"/>
    <property type="project" value="UniProtKB-KW"/>
</dbReference>
<dbReference type="InterPro" id="IPR013815">
    <property type="entry name" value="ATP_grasp_subdomain_1"/>
</dbReference>
<sequence length="312" mass="35416">SGNKLLTEKILLPDPNKKSLVAIKDRRVLAEKKLDVIVPIVHGTYGEDGKLQGLLEMANIPYVGSGVLGSAVAMDKIVAKQIFESIGLLISKYHYFVKKDWTENQEEVIKRVEEKLSYPLFVKPANLGSSVGVNKAGNRVELKKAISLAIKYDRRIIVEEAVKEAKEIECSVLGNDRPEASVPGRVVPADEFYTYNDKYVDGKTQFEIPAKLPKEVIRKIRELAIKVFKVLDLAGMARVDFLLDRKNKIYVNEANTIPGFTKIGMYPKLWQATGLPYEKLLERLIDLAFERHRLKNQLQTSYKPTTDWYKHE</sequence>
<evidence type="ECO:0000256" key="2">
    <source>
        <dbReference type="ARBA" id="ARBA00003921"/>
    </source>
</evidence>
<name>A0A0G0TP20_9BACT</name>
<evidence type="ECO:0000256" key="13">
    <source>
        <dbReference type="ARBA" id="ARBA00022960"/>
    </source>
</evidence>
<evidence type="ECO:0000256" key="3">
    <source>
        <dbReference type="ARBA" id="ARBA00004496"/>
    </source>
</evidence>
<feature type="binding site" evidence="19">
    <location>
        <begin position="121"/>
        <end position="123"/>
    </location>
    <ligand>
        <name>ATP</name>
        <dbReference type="ChEBI" id="CHEBI:30616"/>
    </ligand>
</feature>
<dbReference type="InterPro" id="IPR016185">
    <property type="entry name" value="PreATP-grasp_dom_sf"/>
</dbReference>
<evidence type="ECO:0000256" key="15">
    <source>
        <dbReference type="ARBA" id="ARBA00023211"/>
    </source>
</evidence>
<dbReference type="GO" id="GO:0005829">
    <property type="term" value="C:cytosol"/>
    <property type="evidence" value="ECO:0007669"/>
    <property type="project" value="TreeGrafter"/>
</dbReference>
<keyword evidence="10 19" id="KW-0547">Nucleotide-binding</keyword>
<feature type="binding site" evidence="19">
    <location>
        <begin position="252"/>
        <end position="253"/>
    </location>
    <ligand>
        <name>ATP</name>
        <dbReference type="ChEBI" id="CHEBI:30616"/>
    </ligand>
</feature>
<organism evidence="23 24">
    <name type="scientific">Candidatus Nomurabacteria bacterium GW2011_GWA2_40_9</name>
    <dbReference type="NCBI Taxonomy" id="1618734"/>
    <lineage>
        <taxon>Bacteria</taxon>
        <taxon>Candidatus Nomuraibacteriota</taxon>
    </lineage>
</organism>
<feature type="domain" description="ATP-grasp" evidence="22">
    <location>
        <begin position="80"/>
        <end position="286"/>
    </location>
</feature>
<dbReference type="GO" id="GO:0008716">
    <property type="term" value="F:D-alanine-D-alanine ligase activity"/>
    <property type="evidence" value="ECO:0007669"/>
    <property type="project" value="UniProtKB-EC"/>
</dbReference>
<feature type="binding site" evidence="19">
    <location>
        <begin position="159"/>
        <end position="167"/>
    </location>
    <ligand>
        <name>ATP</name>
        <dbReference type="ChEBI" id="CHEBI:30616"/>
    </ligand>
</feature>
<comment type="pathway">
    <text evidence="18">Glycan biosynthesis.</text>
</comment>
<gene>
    <name evidence="23" type="ORF">UU24_C0028G0008</name>
</gene>
<feature type="binding site" evidence="20">
    <location>
        <position position="255"/>
    </location>
    <ligand>
        <name>Mg(2+)</name>
        <dbReference type="ChEBI" id="CHEBI:18420"/>
        <label>2</label>
    </ligand>
</feature>
<dbReference type="PROSITE" id="PS50975">
    <property type="entry name" value="ATP_GRASP"/>
    <property type="match status" value="1"/>
</dbReference>
<dbReference type="Proteomes" id="UP000034749">
    <property type="component" value="Unassembled WGS sequence"/>
</dbReference>
<comment type="cofactor">
    <cofactor evidence="20">
        <name>Mg(2+)</name>
        <dbReference type="ChEBI" id="CHEBI:18420"/>
    </cofactor>
    <cofactor evidence="20">
        <name>Mn(2+)</name>
        <dbReference type="ChEBI" id="CHEBI:29035"/>
    </cofactor>
    <text evidence="20">Binds 2 magnesium or manganese ions per subunit.</text>
</comment>
<comment type="cofactor">
    <cofactor evidence="1">
        <name>Mn(2+)</name>
        <dbReference type="ChEBI" id="CHEBI:29035"/>
    </cofactor>
</comment>
<feature type="binding site" evidence="20">
    <location>
        <position position="240"/>
    </location>
    <ligand>
        <name>Mg(2+)</name>
        <dbReference type="ChEBI" id="CHEBI:18420"/>
        <label>1</label>
    </ligand>
</feature>
<feature type="binding site" evidence="19">
    <location>
        <position position="76"/>
    </location>
    <ligand>
        <name>ATP</name>
        <dbReference type="ChEBI" id="CHEBI:30616"/>
    </ligand>
</feature>
<dbReference type="GO" id="GO:0009252">
    <property type="term" value="P:peptidoglycan biosynthetic process"/>
    <property type="evidence" value="ECO:0007669"/>
    <property type="project" value="UniProtKB-KW"/>
</dbReference>
<comment type="similarity">
    <text evidence="5">Belongs to the D-alanine--D-alanine ligase family.</text>
</comment>
<keyword evidence="15 20" id="KW-0464">Manganese</keyword>
<dbReference type="FunFam" id="3.30.1490.20:FF:000007">
    <property type="entry name" value="D-alanine--D-alanine ligase"/>
    <property type="match status" value="1"/>
</dbReference>
<evidence type="ECO:0000256" key="11">
    <source>
        <dbReference type="ARBA" id="ARBA00022840"/>
    </source>
</evidence>
<comment type="function">
    <text evidence="2">Cell wall formation.</text>
</comment>
<evidence type="ECO:0000256" key="14">
    <source>
        <dbReference type="ARBA" id="ARBA00022984"/>
    </source>
</evidence>
<evidence type="ECO:0000256" key="4">
    <source>
        <dbReference type="ARBA" id="ARBA00004752"/>
    </source>
</evidence>
<evidence type="ECO:0000256" key="12">
    <source>
        <dbReference type="ARBA" id="ARBA00022842"/>
    </source>
</evidence>
<dbReference type="GO" id="GO:0008360">
    <property type="term" value="P:regulation of cell shape"/>
    <property type="evidence" value="ECO:0007669"/>
    <property type="project" value="UniProtKB-KW"/>
</dbReference>
<keyword evidence="7" id="KW-0963">Cytoplasm</keyword>
<evidence type="ECO:0000313" key="23">
    <source>
        <dbReference type="EMBL" id="KKR78723.1"/>
    </source>
</evidence>
<dbReference type="InterPro" id="IPR005905">
    <property type="entry name" value="D_ala_D_ala"/>
</dbReference>
<dbReference type="EC" id="6.3.2.4" evidence="6"/>
<evidence type="ECO:0000313" key="24">
    <source>
        <dbReference type="Proteomes" id="UP000034749"/>
    </source>
</evidence>
<feature type="binding site" evidence="20">
    <location>
        <position position="253"/>
    </location>
    <ligand>
        <name>Mg(2+)</name>
        <dbReference type="ChEBI" id="CHEBI:18420"/>
        <label>2</label>
    </ligand>
</feature>
<feature type="binding site" evidence="20">
    <location>
        <position position="253"/>
    </location>
    <ligand>
        <name>Mg(2+)</name>
        <dbReference type="ChEBI" id="CHEBI:18420"/>
        <label>1</label>
    </ligand>
</feature>
<dbReference type="GO" id="GO:0005524">
    <property type="term" value="F:ATP binding"/>
    <property type="evidence" value="ECO:0007669"/>
    <property type="project" value="UniProtKB-UniRule"/>
</dbReference>
<feature type="non-terminal residue" evidence="23">
    <location>
        <position position="1"/>
    </location>
</feature>
<protein>
    <recommendedName>
        <fullName evidence="6">D-alanine--D-alanine ligase</fullName>
        <ecNumber evidence="6">6.3.2.4</ecNumber>
    </recommendedName>
</protein>
<evidence type="ECO:0000256" key="8">
    <source>
        <dbReference type="ARBA" id="ARBA00022598"/>
    </source>
</evidence>
<keyword evidence="11 21" id="KW-0067">ATP-binding</keyword>
<dbReference type="InterPro" id="IPR011127">
    <property type="entry name" value="Dala_Dala_lig_N"/>
</dbReference>
<proteinExistence type="inferred from homology"/>
<dbReference type="NCBIfam" id="NF002528">
    <property type="entry name" value="PRK01966.1-4"/>
    <property type="match status" value="1"/>
</dbReference>
<dbReference type="SUPFAM" id="SSF56059">
    <property type="entry name" value="Glutathione synthetase ATP-binding domain-like"/>
    <property type="match status" value="1"/>
</dbReference>
<evidence type="ECO:0000256" key="19">
    <source>
        <dbReference type="PIRSR" id="PIRSR039102-2"/>
    </source>
</evidence>
<dbReference type="Pfam" id="PF07478">
    <property type="entry name" value="Dala_Dala_lig_C"/>
    <property type="match status" value="1"/>
</dbReference>
<dbReference type="Gene3D" id="3.40.50.20">
    <property type="match status" value="1"/>
</dbReference>
<evidence type="ECO:0000256" key="1">
    <source>
        <dbReference type="ARBA" id="ARBA00001936"/>
    </source>
</evidence>
<accession>A0A0G0TP20</accession>
<dbReference type="InterPro" id="IPR011761">
    <property type="entry name" value="ATP-grasp"/>
</dbReference>
<evidence type="ECO:0000256" key="6">
    <source>
        <dbReference type="ARBA" id="ARBA00012216"/>
    </source>
</evidence>
<dbReference type="InterPro" id="IPR011095">
    <property type="entry name" value="Dala_Dala_lig_C"/>
</dbReference>
<evidence type="ECO:0000256" key="21">
    <source>
        <dbReference type="PROSITE-ProRule" id="PRU00409"/>
    </source>
</evidence>
<dbReference type="HAMAP" id="MF_00047">
    <property type="entry name" value="Dala_Dala_lig"/>
    <property type="match status" value="1"/>
</dbReference>
<comment type="pathway">
    <text evidence="4">Cell wall biogenesis; peptidoglycan biosynthesis.</text>
</comment>
<dbReference type="PANTHER" id="PTHR23132:SF25">
    <property type="entry name" value="D-ALANINE--D-ALANINE LIGASE A"/>
    <property type="match status" value="1"/>
</dbReference>
<comment type="catalytic activity">
    <reaction evidence="17">
        <text>2 D-alanine + ATP = D-alanyl-D-alanine + ADP + phosphate + H(+)</text>
        <dbReference type="Rhea" id="RHEA:11224"/>
        <dbReference type="ChEBI" id="CHEBI:15378"/>
        <dbReference type="ChEBI" id="CHEBI:30616"/>
        <dbReference type="ChEBI" id="CHEBI:43474"/>
        <dbReference type="ChEBI" id="CHEBI:57416"/>
        <dbReference type="ChEBI" id="CHEBI:57822"/>
        <dbReference type="ChEBI" id="CHEBI:456216"/>
        <dbReference type="EC" id="6.3.2.4"/>
    </reaction>
</comment>
<dbReference type="InterPro" id="IPR000291">
    <property type="entry name" value="D-Ala_lig_Van_CS"/>
</dbReference>
<dbReference type="Pfam" id="PF01820">
    <property type="entry name" value="Dala_Dala_lig_N"/>
    <property type="match status" value="1"/>
</dbReference>
<dbReference type="PANTHER" id="PTHR23132">
    <property type="entry name" value="D-ALANINE--D-ALANINE LIGASE"/>
    <property type="match status" value="1"/>
</dbReference>
<reference evidence="23 24" key="1">
    <citation type="journal article" date="2015" name="Nature">
        <title>rRNA introns, odd ribosomes, and small enigmatic genomes across a large radiation of phyla.</title>
        <authorList>
            <person name="Brown C.T."/>
            <person name="Hug L.A."/>
            <person name="Thomas B.C."/>
            <person name="Sharon I."/>
            <person name="Castelle C.J."/>
            <person name="Singh A."/>
            <person name="Wilkins M.J."/>
            <person name="Williams K.H."/>
            <person name="Banfield J.F."/>
        </authorList>
    </citation>
    <scope>NUCLEOTIDE SEQUENCE [LARGE SCALE GENOMIC DNA]</scope>
</reference>
<evidence type="ECO:0000256" key="16">
    <source>
        <dbReference type="ARBA" id="ARBA00023316"/>
    </source>
</evidence>
<dbReference type="FunFam" id="3.30.470.20:FF:000008">
    <property type="entry name" value="D-alanine--D-alanine ligase"/>
    <property type="match status" value="1"/>
</dbReference>
<evidence type="ECO:0000256" key="18">
    <source>
        <dbReference type="ARBA" id="ARBA00060592"/>
    </source>
</evidence>
<evidence type="ECO:0000256" key="20">
    <source>
        <dbReference type="PIRSR" id="PIRSR039102-3"/>
    </source>
</evidence>
<keyword evidence="14" id="KW-0573">Peptidoglycan synthesis</keyword>
<dbReference type="EMBL" id="LBZW01000028">
    <property type="protein sequence ID" value="KKR78723.1"/>
    <property type="molecule type" value="Genomic_DNA"/>
</dbReference>
<keyword evidence="9 20" id="KW-0479">Metal-binding</keyword>
<dbReference type="PROSITE" id="PS00843">
    <property type="entry name" value="DALA_DALA_LIGASE_1"/>
    <property type="match status" value="1"/>
</dbReference>
<evidence type="ECO:0000256" key="9">
    <source>
        <dbReference type="ARBA" id="ARBA00022723"/>
    </source>
</evidence>
<dbReference type="NCBIfam" id="TIGR01205">
    <property type="entry name" value="D_ala_D_alaTIGR"/>
    <property type="match status" value="1"/>
</dbReference>
<dbReference type="PATRIC" id="fig|1618734.3.peg.572"/>
<dbReference type="Gene3D" id="3.30.1490.20">
    <property type="entry name" value="ATP-grasp fold, A domain"/>
    <property type="match status" value="1"/>
</dbReference>
<keyword evidence="13" id="KW-0133">Cell shape</keyword>
<comment type="subcellular location">
    <subcellularLocation>
        <location evidence="3">Cytoplasm</location>
    </subcellularLocation>
</comment>
<dbReference type="PROSITE" id="PS00844">
    <property type="entry name" value="DALA_DALA_LIGASE_2"/>
    <property type="match status" value="1"/>
</dbReference>
<dbReference type="AlphaFoldDB" id="A0A0G0TP20"/>